<evidence type="ECO:0008006" key="3">
    <source>
        <dbReference type="Google" id="ProtNLM"/>
    </source>
</evidence>
<dbReference type="EMBL" id="CACVAY010000032">
    <property type="protein sequence ID" value="CAA6807156.1"/>
    <property type="molecule type" value="Genomic_DNA"/>
</dbReference>
<evidence type="ECO:0000313" key="2">
    <source>
        <dbReference type="EMBL" id="CAA6807156.1"/>
    </source>
</evidence>
<proteinExistence type="predicted"/>
<reference evidence="2" key="1">
    <citation type="submission" date="2020-01" db="EMBL/GenBank/DDBJ databases">
        <authorList>
            <person name="Meier V. D."/>
            <person name="Meier V D."/>
        </authorList>
    </citation>
    <scope>NUCLEOTIDE SEQUENCE</scope>
    <source>
        <strain evidence="2">HLG_WM_MAG_07</strain>
    </source>
</reference>
<dbReference type="InterPro" id="IPR029041">
    <property type="entry name" value="FAD-linked_oxidoreductase-like"/>
</dbReference>
<evidence type="ECO:0000256" key="1">
    <source>
        <dbReference type="ARBA" id="ARBA00023002"/>
    </source>
</evidence>
<dbReference type="GO" id="GO:0016491">
    <property type="term" value="F:oxidoreductase activity"/>
    <property type="evidence" value="ECO:0007669"/>
    <property type="project" value="UniProtKB-KW"/>
</dbReference>
<accession>A0A6S6SIH7</accession>
<dbReference type="Gene3D" id="3.20.20.220">
    <property type="match status" value="1"/>
</dbReference>
<gene>
    <name evidence="2" type="ORF">HELGO_WM12274</name>
</gene>
<keyword evidence="1" id="KW-0560">Oxidoreductase</keyword>
<name>A0A6S6SIH7_9GAMM</name>
<sequence>MSISEPIKKILRPVVDRGIHLGGQSYIAGETLDQAIDTFEYLSARGCACTLGYWNQTGESSAAIADVNIAALQAIKNSNGNGYLSVKLPPMHFDENLYAKIVNKARELRVPIHLDSHSLADADRTLELITRHTQPPYDDIGYSLPGRWKRSVADADLAAELGITVRVVKGQWDDPEDPERDPRAGFLAIVECLAGRAKLVRLASHDPTLIRESIKLLKCTDTACELELLYGLPVKAVLAVAKEYRVPVRMYIPYGMGSLPYALKYLRKNPRVLWWLFKDALLGSYKKRFPKLNQ</sequence>
<dbReference type="SUPFAM" id="SSF51730">
    <property type="entry name" value="FAD-linked oxidoreductase"/>
    <property type="match status" value="1"/>
</dbReference>
<dbReference type="AlphaFoldDB" id="A0A6S6SIH7"/>
<protein>
    <recommendedName>
        <fullName evidence="3">Proline dehydrogenase</fullName>
    </recommendedName>
</protein>
<organism evidence="2">
    <name type="scientific">uncultured Thiotrichaceae bacterium</name>
    <dbReference type="NCBI Taxonomy" id="298394"/>
    <lineage>
        <taxon>Bacteria</taxon>
        <taxon>Pseudomonadati</taxon>
        <taxon>Pseudomonadota</taxon>
        <taxon>Gammaproteobacteria</taxon>
        <taxon>Thiotrichales</taxon>
        <taxon>Thiotrichaceae</taxon>
        <taxon>environmental samples</taxon>
    </lineage>
</organism>